<accession>A0A1S3Z2V7</accession>
<keyword evidence="2" id="KW-1185">Reference proteome</keyword>
<dbReference type="PANTHER" id="PTHR37610:SF40">
    <property type="entry name" value="OS01G0909600 PROTEIN"/>
    <property type="match status" value="1"/>
</dbReference>
<reference evidence="3" key="2">
    <citation type="submission" date="2025-08" db="UniProtKB">
        <authorList>
            <consortium name="RefSeq"/>
        </authorList>
    </citation>
    <scope>IDENTIFICATION</scope>
    <source>
        <tissue evidence="3">Leaf</tissue>
    </source>
</reference>
<dbReference type="AlphaFoldDB" id="A0A1S3Z2V7"/>
<dbReference type="RefSeq" id="XP_016458497.1">
    <property type="nucleotide sequence ID" value="XM_016603011.1"/>
</dbReference>
<organism evidence="2 3">
    <name type="scientific">Nicotiana tabacum</name>
    <name type="common">Common tobacco</name>
    <dbReference type="NCBI Taxonomy" id="4097"/>
    <lineage>
        <taxon>Eukaryota</taxon>
        <taxon>Viridiplantae</taxon>
        <taxon>Streptophyta</taxon>
        <taxon>Embryophyta</taxon>
        <taxon>Tracheophyta</taxon>
        <taxon>Spermatophyta</taxon>
        <taxon>Magnoliopsida</taxon>
        <taxon>eudicotyledons</taxon>
        <taxon>Gunneridae</taxon>
        <taxon>Pentapetalae</taxon>
        <taxon>asterids</taxon>
        <taxon>lamiids</taxon>
        <taxon>Solanales</taxon>
        <taxon>Solanaceae</taxon>
        <taxon>Nicotianoideae</taxon>
        <taxon>Nicotianeae</taxon>
        <taxon>Nicotiana</taxon>
    </lineage>
</organism>
<sequence>MLVHVPFDGTGYRSWKRGVLRALSVKNKVGFIIGKCQKPVIGHTTFDQWERCDDMVTSWILNSLSKDLADSLQYVNDAKELWQGLEDRCNQTNGAKLYQLQKEINDLSQGTVDITSYYTKMKKLWEELNALNAHAQCSCQCICGAKASIQKAEQDRRLIQFLMGLNEVYIVVRGSILMMNPLPSIAQAFSTLIQEEKQSEVRPHNQQLVIESTSLNANGPGNNSFKTNFNQHKSNSSGGNNSYGRGYMGNRPRPFHDFCKRPGHTKDKRYRIYAYPQNMKYNNGNRGRKVVANIFDTTDNGAALTGEILRSKVEPCSS</sequence>
<gene>
    <name evidence="3" type="primary">LOC107782168</name>
</gene>
<dbReference type="PaxDb" id="4097-A0A1S3Z2V7"/>
<proteinExistence type="predicted"/>
<reference evidence="2" key="1">
    <citation type="journal article" date="2014" name="Nat. Commun.">
        <title>The tobacco genome sequence and its comparison with those of tomato and potato.</title>
        <authorList>
            <person name="Sierro N."/>
            <person name="Battey J.N."/>
            <person name="Ouadi S."/>
            <person name="Bakaher N."/>
            <person name="Bovet L."/>
            <person name="Willig A."/>
            <person name="Goepfert S."/>
            <person name="Peitsch M.C."/>
            <person name="Ivanov N.V."/>
        </authorList>
    </citation>
    <scope>NUCLEOTIDE SEQUENCE [LARGE SCALE GENOMIC DNA]</scope>
</reference>
<dbReference type="Proteomes" id="UP000790787">
    <property type="component" value="Chromosome 13"/>
</dbReference>
<dbReference type="GeneID" id="107782168"/>
<feature type="domain" description="Retrotransposon Copia-like N-terminal" evidence="1">
    <location>
        <begin position="1"/>
        <end position="39"/>
    </location>
</feature>
<evidence type="ECO:0000259" key="1">
    <source>
        <dbReference type="Pfam" id="PF14244"/>
    </source>
</evidence>
<protein>
    <submittedName>
        <fullName evidence="3">Uncharacterized protein LOC107782168</fullName>
    </submittedName>
</protein>
<evidence type="ECO:0000313" key="2">
    <source>
        <dbReference type="Proteomes" id="UP000790787"/>
    </source>
</evidence>
<dbReference type="KEGG" id="nta:107782168"/>
<dbReference type="Pfam" id="PF14244">
    <property type="entry name" value="Retrotran_gag_3"/>
    <property type="match status" value="1"/>
</dbReference>
<dbReference type="OrthoDB" id="5544992at2759"/>
<evidence type="ECO:0000313" key="3">
    <source>
        <dbReference type="RefSeq" id="XP_016458497.1"/>
    </source>
</evidence>
<dbReference type="InterPro" id="IPR029472">
    <property type="entry name" value="Copia-like_N"/>
</dbReference>
<name>A0A1S3Z2V7_TOBAC</name>
<dbReference type="PANTHER" id="PTHR37610">
    <property type="entry name" value="CCHC-TYPE DOMAIN-CONTAINING PROTEIN"/>
    <property type="match status" value="1"/>
</dbReference>